<dbReference type="Proteomes" id="UP000463470">
    <property type="component" value="Unassembled WGS sequence"/>
</dbReference>
<dbReference type="RefSeq" id="WP_161259518.1">
    <property type="nucleotide sequence ID" value="NZ_WXEY01000023.1"/>
</dbReference>
<proteinExistence type="predicted"/>
<sequence length="122" mass="13740">MNRAVDLIAELCNLVIFSMEHDISPYGQRCVLVPIRAMEMRREKSADVSAEWAIHAGGKERERATFTVRDVPLKVASGRSLLELFRALFQVALSGAKATIMDHQAFFDAAGPEWSDRYCKPR</sequence>
<dbReference type="EMBL" id="WXEY01000023">
    <property type="protein sequence ID" value="MZP30997.1"/>
    <property type="molecule type" value="Genomic_DNA"/>
</dbReference>
<evidence type="ECO:0000313" key="2">
    <source>
        <dbReference type="Proteomes" id="UP000463470"/>
    </source>
</evidence>
<keyword evidence="2" id="KW-1185">Reference proteome</keyword>
<dbReference type="AlphaFoldDB" id="A0A845L310"/>
<evidence type="ECO:0000313" key="1">
    <source>
        <dbReference type="EMBL" id="MZP30997.1"/>
    </source>
</evidence>
<accession>A0A845L310</accession>
<name>A0A845L310_9FIRM</name>
<protein>
    <submittedName>
        <fullName evidence="1">Uncharacterized protein</fullName>
    </submittedName>
</protein>
<reference evidence="1 2" key="1">
    <citation type="submission" date="2020-01" db="EMBL/GenBank/DDBJ databases">
        <title>Whole-genome sequence of Heliobacterium undosum DSM 13378.</title>
        <authorList>
            <person name="Kyndt J.A."/>
            <person name="Meyer T.E."/>
        </authorList>
    </citation>
    <scope>NUCLEOTIDE SEQUENCE [LARGE SCALE GENOMIC DNA]</scope>
    <source>
        <strain evidence="1 2">DSM 13378</strain>
    </source>
</reference>
<organism evidence="1 2">
    <name type="scientific">Heliomicrobium undosum</name>
    <dbReference type="NCBI Taxonomy" id="121734"/>
    <lineage>
        <taxon>Bacteria</taxon>
        <taxon>Bacillati</taxon>
        <taxon>Bacillota</taxon>
        <taxon>Clostridia</taxon>
        <taxon>Eubacteriales</taxon>
        <taxon>Heliobacteriaceae</taxon>
        <taxon>Heliomicrobium</taxon>
    </lineage>
</organism>
<comment type="caution">
    <text evidence="1">The sequence shown here is derived from an EMBL/GenBank/DDBJ whole genome shotgun (WGS) entry which is preliminary data.</text>
</comment>
<gene>
    <name evidence="1" type="ORF">GTO91_14865</name>
</gene>